<dbReference type="Proteomes" id="UP000325286">
    <property type="component" value="Chromosome"/>
</dbReference>
<dbReference type="InterPro" id="IPR000115">
    <property type="entry name" value="PRibGlycinamide_synth"/>
</dbReference>
<comment type="similarity">
    <text evidence="11 14">Belongs to the GARS family.</text>
</comment>
<feature type="compositionally biased region" description="Polar residues" evidence="16">
    <location>
        <begin position="30"/>
        <end position="39"/>
    </location>
</feature>
<dbReference type="Gene3D" id="3.40.50.20">
    <property type="match status" value="1"/>
</dbReference>
<dbReference type="Pfam" id="PF02844">
    <property type="entry name" value="GARS_N"/>
    <property type="match status" value="1"/>
</dbReference>
<dbReference type="SUPFAM" id="SSF52440">
    <property type="entry name" value="PreATP-grasp domain"/>
    <property type="match status" value="1"/>
</dbReference>
<dbReference type="InterPro" id="IPR020559">
    <property type="entry name" value="PRibGlycinamide_synth_CS"/>
</dbReference>
<comment type="cofactor">
    <cofactor evidence="1">
        <name>Mn(2+)</name>
        <dbReference type="ChEBI" id="CHEBI:29035"/>
    </cofactor>
</comment>
<dbReference type="SUPFAM" id="SSF56059">
    <property type="entry name" value="Glutathione synthetase ATP-binding domain-like"/>
    <property type="match status" value="1"/>
</dbReference>
<dbReference type="InterPro" id="IPR020560">
    <property type="entry name" value="PRibGlycinamide_synth_C-dom"/>
</dbReference>
<dbReference type="Gene3D" id="3.90.600.10">
    <property type="entry name" value="Phosphoribosylglycinamide synthetase, C-terminal domain"/>
    <property type="match status" value="1"/>
</dbReference>
<dbReference type="PANTHER" id="PTHR43472">
    <property type="entry name" value="PHOSPHORIBOSYLAMINE--GLYCINE LIGASE"/>
    <property type="match status" value="1"/>
</dbReference>
<dbReference type="SMART" id="SM01209">
    <property type="entry name" value="GARS_A"/>
    <property type="match status" value="1"/>
</dbReference>
<dbReference type="InterPro" id="IPR037123">
    <property type="entry name" value="PRibGlycinamide_synth_C_sf"/>
</dbReference>
<dbReference type="GO" id="GO:0009113">
    <property type="term" value="P:purine nucleobase biosynthetic process"/>
    <property type="evidence" value="ECO:0007669"/>
    <property type="project" value="InterPro"/>
</dbReference>
<evidence type="ECO:0000256" key="13">
    <source>
        <dbReference type="ARBA" id="ARBA00042864"/>
    </source>
</evidence>
<evidence type="ECO:0000313" key="18">
    <source>
        <dbReference type="EMBL" id="QEG43236.1"/>
    </source>
</evidence>
<dbReference type="AlphaFoldDB" id="A0A5B9R1E4"/>
<evidence type="ECO:0000256" key="8">
    <source>
        <dbReference type="ARBA" id="ARBA00022755"/>
    </source>
</evidence>
<dbReference type="KEGG" id="rul:UC8_52820"/>
<dbReference type="EC" id="6.3.4.13" evidence="4 14"/>
<protein>
    <recommendedName>
        <fullName evidence="4 14">Phosphoribosylamine--glycine ligase</fullName>
        <ecNumber evidence="4 14">6.3.4.13</ecNumber>
    </recommendedName>
    <alternativeName>
        <fullName evidence="14">GARS</fullName>
    </alternativeName>
    <alternativeName>
        <fullName evidence="12 14">Glycinamide ribonucleotide synthetase</fullName>
    </alternativeName>
    <alternativeName>
        <fullName evidence="13 14">Phosphoribosylglycinamide synthetase</fullName>
    </alternativeName>
</protein>
<evidence type="ECO:0000256" key="5">
    <source>
        <dbReference type="ARBA" id="ARBA00022598"/>
    </source>
</evidence>
<evidence type="ECO:0000259" key="17">
    <source>
        <dbReference type="PROSITE" id="PS50975"/>
    </source>
</evidence>
<dbReference type="FunFam" id="3.40.50.20:FF:000006">
    <property type="entry name" value="Phosphoribosylamine--glycine ligase, chloroplastic"/>
    <property type="match status" value="1"/>
</dbReference>
<gene>
    <name evidence="14 18" type="primary">purD</name>
    <name evidence="18" type="ORF">UC8_52820</name>
</gene>
<keyword evidence="19" id="KW-1185">Reference proteome</keyword>
<dbReference type="FunFam" id="3.90.600.10:FF:000001">
    <property type="entry name" value="Trifunctional purine biosynthetic protein adenosine-3"/>
    <property type="match status" value="1"/>
</dbReference>
<evidence type="ECO:0000256" key="16">
    <source>
        <dbReference type="SAM" id="MobiDB-lite"/>
    </source>
</evidence>
<dbReference type="InterPro" id="IPR011054">
    <property type="entry name" value="Rudment_hybrid_motif"/>
</dbReference>
<dbReference type="SUPFAM" id="SSF51246">
    <property type="entry name" value="Rudiment single hybrid motif"/>
    <property type="match status" value="1"/>
</dbReference>
<evidence type="ECO:0000256" key="7">
    <source>
        <dbReference type="ARBA" id="ARBA00022741"/>
    </source>
</evidence>
<comment type="pathway">
    <text evidence="3 14">Purine metabolism; IMP biosynthesis via de novo pathway; N(1)-(5-phospho-D-ribosyl)glycinamide from 5-phospho-alpha-D-ribose 1-diphosphate: step 2/2.</text>
</comment>
<dbReference type="EMBL" id="CP042914">
    <property type="protein sequence ID" value="QEG43236.1"/>
    <property type="molecule type" value="Genomic_DNA"/>
</dbReference>
<dbReference type="UniPathway" id="UPA00074">
    <property type="reaction ID" value="UER00125"/>
</dbReference>
<dbReference type="SMART" id="SM01210">
    <property type="entry name" value="GARS_C"/>
    <property type="match status" value="1"/>
</dbReference>
<feature type="region of interest" description="Disordered" evidence="16">
    <location>
        <begin position="22"/>
        <end position="42"/>
    </location>
</feature>
<dbReference type="PROSITE" id="PS50975">
    <property type="entry name" value="ATP_GRASP"/>
    <property type="match status" value="1"/>
</dbReference>
<evidence type="ECO:0000256" key="6">
    <source>
        <dbReference type="ARBA" id="ARBA00022723"/>
    </source>
</evidence>
<dbReference type="InterPro" id="IPR020562">
    <property type="entry name" value="PRibGlycinamide_synth_N"/>
</dbReference>
<dbReference type="GO" id="GO:0046872">
    <property type="term" value="F:metal ion binding"/>
    <property type="evidence" value="ECO:0007669"/>
    <property type="project" value="UniProtKB-KW"/>
</dbReference>
<dbReference type="Pfam" id="PF01071">
    <property type="entry name" value="GARS_A"/>
    <property type="match status" value="1"/>
</dbReference>
<dbReference type="GO" id="GO:0004637">
    <property type="term" value="F:phosphoribosylamine-glycine ligase activity"/>
    <property type="evidence" value="ECO:0007669"/>
    <property type="project" value="UniProtKB-UniRule"/>
</dbReference>
<evidence type="ECO:0000313" key="19">
    <source>
        <dbReference type="Proteomes" id="UP000325286"/>
    </source>
</evidence>
<evidence type="ECO:0000256" key="15">
    <source>
        <dbReference type="PROSITE-ProRule" id="PRU00409"/>
    </source>
</evidence>
<dbReference type="GO" id="GO:0005524">
    <property type="term" value="F:ATP binding"/>
    <property type="evidence" value="ECO:0007669"/>
    <property type="project" value="UniProtKB-UniRule"/>
</dbReference>
<dbReference type="InterPro" id="IPR020561">
    <property type="entry name" value="PRibGlycinamid_synth_ATP-grasp"/>
</dbReference>
<dbReference type="InterPro" id="IPR013815">
    <property type="entry name" value="ATP_grasp_subdomain_1"/>
</dbReference>
<dbReference type="InterPro" id="IPR016185">
    <property type="entry name" value="PreATP-grasp_dom_sf"/>
</dbReference>
<dbReference type="Gene3D" id="3.30.1490.20">
    <property type="entry name" value="ATP-grasp fold, A domain"/>
    <property type="match status" value="1"/>
</dbReference>
<evidence type="ECO:0000256" key="3">
    <source>
        <dbReference type="ARBA" id="ARBA00005174"/>
    </source>
</evidence>
<name>A0A5B9R1E4_9BACT</name>
<keyword evidence="6" id="KW-0479">Metal-binding</keyword>
<dbReference type="FunFam" id="3.30.470.20:FF:000018">
    <property type="entry name" value="Trifunctional purine biosynthetic protein adenosine-3"/>
    <property type="match status" value="1"/>
</dbReference>
<dbReference type="InterPro" id="IPR011761">
    <property type="entry name" value="ATP-grasp"/>
</dbReference>
<organism evidence="18 19">
    <name type="scientific">Roseimaritima ulvae</name>
    <dbReference type="NCBI Taxonomy" id="980254"/>
    <lineage>
        <taxon>Bacteria</taxon>
        <taxon>Pseudomonadati</taxon>
        <taxon>Planctomycetota</taxon>
        <taxon>Planctomycetia</taxon>
        <taxon>Pirellulales</taxon>
        <taxon>Pirellulaceae</taxon>
        <taxon>Roseimaritima</taxon>
    </lineage>
</organism>
<keyword evidence="8 14" id="KW-0658">Purine biosynthesis</keyword>
<keyword evidence="7 15" id="KW-0547">Nucleotide-binding</keyword>
<feature type="domain" description="ATP-grasp" evidence="17">
    <location>
        <begin position="149"/>
        <end position="361"/>
    </location>
</feature>
<reference evidence="18 19" key="1">
    <citation type="submission" date="2019-08" db="EMBL/GenBank/DDBJ databases">
        <title>Deep-cultivation of Planctomycetes and their phenomic and genomic characterization uncovers novel biology.</title>
        <authorList>
            <person name="Wiegand S."/>
            <person name="Jogler M."/>
            <person name="Boedeker C."/>
            <person name="Pinto D."/>
            <person name="Vollmers J."/>
            <person name="Rivas-Marin E."/>
            <person name="Kohn T."/>
            <person name="Peeters S.H."/>
            <person name="Heuer A."/>
            <person name="Rast P."/>
            <person name="Oberbeckmann S."/>
            <person name="Bunk B."/>
            <person name="Jeske O."/>
            <person name="Meyerdierks A."/>
            <person name="Storesund J.E."/>
            <person name="Kallscheuer N."/>
            <person name="Luecker S."/>
            <person name="Lage O.M."/>
            <person name="Pohl T."/>
            <person name="Merkel B.J."/>
            <person name="Hornburger P."/>
            <person name="Mueller R.-W."/>
            <person name="Bruemmer F."/>
            <person name="Labrenz M."/>
            <person name="Spormann A.M."/>
            <person name="Op den Camp H."/>
            <person name="Overmann J."/>
            <person name="Amann R."/>
            <person name="Jetten M.S.M."/>
            <person name="Mascher T."/>
            <person name="Medema M.H."/>
            <person name="Devos D.P."/>
            <person name="Kaster A.-K."/>
            <person name="Ovreas L."/>
            <person name="Rohde M."/>
            <person name="Galperin M.Y."/>
            <person name="Jogler C."/>
        </authorList>
    </citation>
    <scope>NUCLEOTIDE SEQUENCE [LARGE SCALE GENOMIC DNA]</scope>
    <source>
        <strain evidence="18 19">UC8</strain>
    </source>
</reference>
<evidence type="ECO:0000256" key="11">
    <source>
        <dbReference type="ARBA" id="ARBA00038345"/>
    </source>
</evidence>
<comment type="cofactor">
    <cofactor evidence="2">
        <name>Mg(2+)</name>
        <dbReference type="ChEBI" id="CHEBI:18420"/>
    </cofactor>
</comment>
<evidence type="ECO:0000256" key="1">
    <source>
        <dbReference type="ARBA" id="ARBA00001936"/>
    </source>
</evidence>
<evidence type="ECO:0000256" key="14">
    <source>
        <dbReference type="HAMAP-Rule" id="MF_00138"/>
    </source>
</evidence>
<keyword evidence="10" id="KW-0464">Manganese</keyword>
<sequence length="474" mass="50314">MLLASNAAKSYDAAANSRRIRNMGPFPTMSEANSASTPSTDKKSVLIVGNGGREHALAWKIAASDKVGQVFVAPGNAGTAIDATNVPIEASDKAGIIKFAKEKAIDFVVVGPEAPLVDGLVDDLQDAGIRAFGPSAAAAELEGSKVFCKNLLRNANIPTADYQTFRTASDAARFIKDRYPDSNQAVPVVIKADGLAAGKGVIVCSTREEALDAINRIAGVREFGEAGNVLIIEEKLIGQEASVLAITDGETIITLPAAQDHKPAYDGDTGPNTGGMGAYCPTPLIDAEMMAKVERDILVPVVHAMKRSRRPFRGVLYAGLMLTAAGPKVLEFNVRFGDPECQPLLMRMQGDLVDIIEAVIDGRLGEVEPPGWDERPSICVVMASEGYPGDYEKGRQISGLERAAELSDVKVFHAGTQEINGRVINNGGRVLGVTAIGNSISAAKLQAYKAVKEIRWQGAWCRKDISDKALTDAK</sequence>
<proteinExistence type="inferred from homology"/>
<accession>A0A5B9R1E4</accession>
<evidence type="ECO:0000256" key="12">
    <source>
        <dbReference type="ARBA" id="ARBA00042242"/>
    </source>
</evidence>
<evidence type="ECO:0000256" key="10">
    <source>
        <dbReference type="ARBA" id="ARBA00023211"/>
    </source>
</evidence>
<keyword evidence="9 15" id="KW-0067">ATP-binding</keyword>
<dbReference type="PROSITE" id="PS00184">
    <property type="entry name" value="GARS"/>
    <property type="match status" value="1"/>
</dbReference>
<dbReference type="HAMAP" id="MF_00138">
    <property type="entry name" value="GARS"/>
    <property type="match status" value="1"/>
</dbReference>
<dbReference type="GO" id="GO:0006189">
    <property type="term" value="P:'de novo' IMP biosynthetic process"/>
    <property type="evidence" value="ECO:0007669"/>
    <property type="project" value="UniProtKB-UniRule"/>
</dbReference>
<evidence type="ECO:0000256" key="2">
    <source>
        <dbReference type="ARBA" id="ARBA00001946"/>
    </source>
</evidence>
<keyword evidence="5 14" id="KW-0436">Ligase</keyword>
<evidence type="ECO:0000256" key="4">
    <source>
        <dbReference type="ARBA" id="ARBA00013255"/>
    </source>
</evidence>
<evidence type="ECO:0000256" key="9">
    <source>
        <dbReference type="ARBA" id="ARBA00022840"/>
    </source>
</evidence>
<dbReference type="Gene3D" id="3.30.470.20">
    <property type="entry name" value="ATP-grasp fold, B domain"/>
    <property type="match status" value="1"/>
</dbReference>
<dbReference type="NCBIfam" id="TIGR00877">
    <property type="entry name" value="purD"/>
    <property type="match status" value="1"/>
</dbReference>
<comment type="catalytic activity">
    <reaction evidence="14">
        <text>5-phospho-beta-D-ribosylamine + glycine + ATP = N(1)-(5-phospho-beta-D-ribosyl)glycinamide + ADP + phosphate + H(+)</text>
        <dbReference type="Rhea" id="RHEA:17453"/>
        <dbReference type="ChEBI" id="CHEBI:15378"/>
        <dbReference type="ChEBI" id="CHEBI:30616"/>
        <dbReference type="ChEBI" id="CHEBI:43474"/>
        <dbReference type="ChEBI" id="CHEBI:57305"/>
        <dbReference type="ChEBI" id="CHEBI:58681"/>
        <dbReference type="ChEBI" id="CHEBI:143788"/>
        <dbReference type="ChEBI" id="CHEBI:456216"/>
        <dbReference type="EC" id="6.3.4.13"/>
    </reaction>
</comment>
<dbReference type="Pfam" id="PF02843">
    <property type="entry name" value="GARS_C"/>
    <property type="match status" value="1"/>
</dbReference>
<dbReference type="PANTHER" id="PTHR43472:SF1">
    <property type="entry name" value="PHOSPHORIBOSYLAMINE--GLYCINE LIGASE, CHLOROPLASTIC"/>
    <property type="match status" value="1"/>
</dbReference>